<evidence type="ECO:0000256" key="1">
    <source>
        <dbReference type="SAM" id="Phobius"/>
    </source>
</evidence>
<keyword evidence="1" id="KW-0812">Transmembrane</keyword>
<dbReference type="GeneID" id="79916602"/>
<dbReference type="RefSeq" id="WP_274677945.1">
    <property type="nucleotide sequence ID" value="NZ_CP118709.1"/>
</dbReference>
<evidence type="ECO:0000313" key="2">
    <source>
        <dbReference type="EMBL" id="WGK80901.1"/>
    </source>
</evidence>
<protein>
    <submittedName>
        <fullName evidence="2">Flp family type IVb pilin</fullName>
    </submittedName>
</protein>
<feature type="transmembrane region" description="Helical" evidence="1">
    <location>
        <begin position="20"/>
        <end position="41"/>
    </location>
</feature>
<accession>A0AAX3U097</accession>
<sequence length="65" mass="6753">MKRFYEQVKTFMQDEEGLSVVEYVVGAALLVGALGAVFTTLGTSLTESLKTSLSEIGSSSSSSGG</sequence>
<dbReference type="EMBL" id="CP118709">
    <property type="protein sequence ID" value="WGK80901.1"/>
    <property type="molecule type" value="Genomic_DNA"/>
</dbReference>
<gene>
    <name evidence="2" type="ORF">PYE51_09630</name>
</gene>
<evidence type="ECO:0000313" key="3">
    <source>
        <dbReference type="Proteomes" id="UP001239257"/>
    </source>
</evidence>
<reference evidence="2" key="1">
    <citation type="submission" date="2022-02" db="EMBL/GenBank/DDBJ databases">
        <title>Emergence and expansion in Europe of a Vibrio aestuarianus clonal complex pathogenic for oysters.</title>
        <authorList>
            <person name="Mesnil A."/>
            <person name="Travers M.-A."/>
        </authorList>
    </citation>
    <scope>NUCLEOTIDE SEQUENCE</scope>
    <source>
        <strain evidence="2">U29</strain>
    </source>
</reference>
<organism evidence="2 3">
    <name type="scientific">Vibrio aestuarianus</name>
    <dbReference type="NCBI Taxonomy" id="28171"/>
    <lineage>
        <taxon>Bacteria</taxon>
        <taxon>Pseudomonadati</taxon>
        <taxon>Pseudomonadota</taxon>
        <taxon>Gammaproteobacteria</taxon>
        <taxon>Vibrionales</taxon>
        <taxon>Vibrionaceae</taxon>
        <taxon>Vibrio</taxon>
    </lineage>
</organism>
<name>A0AAX3U097_9VIBR</name>
<keyword evidence="1" id="KW-0472">Membrane</keyword>
<proteinExistence type="predicted"/>
<dbReference type="AlphaFoldDB" id="A0AAX3U097"/>
<dbReference type="Proteomes" id="UP001239257">
    <property type="component" value="Chromosome 1"/>
</dbReference>
<keyword evidence="1" id="KW-1133">Transmembrane helix</keyword>